<keyword evidence="2" id="KW-1185">Reference proteome</keyword>
<accession>A0AAV4Y4E6</accession>
<protein>
    <submittedName>
        <fullName evidence="1">Uncharacterized protein</fullName>
    </submittedName>
</protein>
<dbReference type="Proteomes" id="UP001054945">
    <property type="component" value="Unassembled WGS sequence"/>
</dbReference>
<proteinExistence type="predicted"/>
<sequence length="95" mass="11415">MKKIINNCKIRQKNADSSFFRNRVEIRFKVYLGYTIRVGSCWVVIRSDTNHYWSEADSHLKYWLVAQGKNRLIDDRLVFQNFYISAFVSRDIPTY</sequence>
<dbReference type="EMBL" id="BPLR01018589">
    <property type="protein sequence ID" value="GIZ00831.1"/>
    <property type="molecule type" value="Genomic_DNA"/>
</dbReference>
<evidence type="ECO:0000313" key="2">
    <source>
        <dbReference type="Proteomes" id="UP001054945"/>
    </source>
</evidence>
<reference evidence="1 2" key="1">
    <citation type="submission" date="2021-06" db="EMBL/GenBank/DDBJ databases">
        <title>Caerostris extrusa draft genome.</title>
        <authorList>
            <person name="Kono N."/>
            <person name="Arakawa K."/>
        </authorList>
    </citation>
    <scope>NUCLEOTIDE SEQUENCE [LARGE SCALE GENOMIC DNA]</scope>
</reference>
<evidence type="ECO:0000313" key="1">
    <source>
        <dbReference type="EMBL" id="GIZ00831.1"/>
    </source>
</evidence>
<organism evidence="1 2">
    <name type="scientific">Caerostris extrusa</name>
    <name type="common">Bark spider</name>
    <name type="synonym">Caerostris bankana</name>
    <dbReference type="NCBI Taxonomy" id="172846"/>
    <lineage>
        <taxon>Eukaryota</taxon>
        <taxon>Metazoa</taxon>
        <taxon>Ecdysozoa</taxon>
        <taxon>Arthropoda</taxon>
        <taxon>Chelicerata</taxon>
        <taxon>Arachnida</taxon>
        <taxon>Araneae</taxon>
        <taxon>Araneomorphae</taxon>
        <taxon>Entelegynae</taxon>
        <taxon>Araneoidea</taxon>
        <taxon>Araneidae</taxon>
        <taxon>Caerostris</taxon>
    </lineage>
</organism>
<gene>
    <name evidence="1" type="ORF">CEXT_350281</name>
</gene>
<comment type="caution">
    <text evidence="1">The sequence shown here is derived from an EMBL/GenBank/DDBJ whole genome shotgun (WGS) entry which is preliminary data.</text>
</comment>
<dbReference type="AlphaFoldDB" id="A0AAV4Y4E6"/>
<name>A0AAV4Y4E6_CAEEX</name>